<evidence type="ECO:0000259" key="1">
    <source>
        <dbReference type="PROSITE" id="PS51186"/>
    </source>
</evidence>
<dbReference type="PROSITE" id="PS51186">
    <property type="entry name" value="GNAT"/>
    <property type="match status" value="1"/>
</dbReference>
<dbReference type="InterPro" id="IPR016181">
    <property type="entry name" value="Acyl_CoA_acyltransferase"/>
</dbReference>
<comment type="caution">
    <text evidence="2">The sequence shown here is derived from an EMBL/GenBank/DDBJ whole genome shotgun (WGS) entry which is preliminary data.</text>
</comment>
<proteinExistence type="predicted"/>
<dbReference type="GO" id="GO:0016747">
    <property type="term" value="F:acyltransferase activity, transferring groups other than amino-acyl groups"/>
    <property type="evidence" value="ECO:0007669"/>
    <property type="project" value="InterPro"/>
</dbReference>
<dbReference type="OrthoDB" id="2678531at2"/>
<sequence length="145" mass="16082">MEEHIREAEVKDIKRLESFLAQANVSCDGVADHIEFYSLLETRNGNLKACIGIEPAGSAGLLRSFVLSPGTSQGDVLLLFDRVVAMAEKKQLNALYLATNKEQAASFFQNMGFQKTEDLPVSLYKNSHMKQALDVDNCIVMKMPL</sequence>
<dbReference type="PATRIC" id="fig|1408103.3.peg.2427"/>
<dbReference type="SUPFAM" id="SSF55729">
    <property type="entry name" value="Acyl-CoA N-acyltransferases (Nat)"/>
    <property type="match status" value="1"/>
</dbReference>
<keyword evidence="3" id="KW-1185">Reference proteome</keyword>
<protein>
    <recommendedName>
        <fullName evidence="1">N-acetyltransferase domain-containing protein</fullName>
    </recommendedName>
</protein>
<dbReference type="RefSeq" id="WP_046523775.1">
    <property type="nucleotide sequence ID" value="NZ_LAYY01000010.1"/>
</dbReference>
<evidence type="ECO:0000313" key="2">
    <source>
        <dbReference type="EMBL" id="KKK37963.1"/>
    </source>
</evidence>
<accession>A0A0M2SUX5</accession>
<dbReference type="InterPro" id="IPR000182">
    <property type="entry name" value="GNAT_dom"/>
</dbReference>
<dbReference type="Proteomes" id="UP000034166">
    <property type="component" value="Unassembled WGS sequence"/>
</dbReference>
<dbReference type="EMBL" id="LAYY01000010">
    <property type="protein sequence ID" value="KKK37963.1"/>
    <property type="molecule type" value="Genomic_DNA"/>
</dbReference>
<feature type="domain" description="N-acetyltransferase" evidence="1">
    <location>
        <begin position="3"/>
        <end position="145"/>
    </location>
</feature>
<gene>
    <name evidence="2" type="ORF">WQ57_10770</name>
</gene>
<dbReference type="Gene3D" id="3.40.630.30">
    <property type="match status" value="1"/>
</dbReference>
<dbReference type="AlphaFoldDB" id="A0A0M2SUX5"/>
<evidence type="ECO:0000313" key="3">
    <source>
        <dbReference type="Proteomes" id="UP000034166"/>
    </source>
</evidence>
<organism evidence="2 3">
    <name type="scientific">Mesobacillus campisalis</name>
    <dbReference type="NCBI Taxonomy" id="1408103"/>
    <lineage>
        <taxon>Bacteria</taxon>
        <taxon>Bacillati</taxon>
        <taxon>Bacillota</taxon>
        <taxon>Bacilli</taxon>
        <taxon>Bacillales</taxon>
        <taxon>Bacillaceae</taxon>
        <taxon>Mesobacillus</taxon>
    </lineage>
</organism>
<reference evidence="2 3" key="1">
    <citation type="submission" date="2015-04" db="EMBL/GenBank/DDBJ databases">
        <title>Taxonomic description and genome sequence of Bacillus campisalis sp. nov., a novel member of the genus Bacillus isolated from solar saltern.</title>
        <authorList>
            <person name="Mathan Kumar R."/>
            <person name="Kaur G."/>
            <person name="Kumar A."/>
            <person name="Singh N.K."/>
            <person name="Kaur N."/>
            <person name="Kumar N."/>
            <person name="Mayilraj S."/>
        </authorList>
    </citation>
    <scope>NUCLEOTIDE SEQUENCE [LARGE SCALE GENOMIC DNA]</scope>
    <source>
        <strain evidence="2 3">SA2-6</strain>
    </source>
</reference>
<name>A0A0M2SUX5_9BACI</name>